<keyword evidence="4" id="KW-1185">Reference proteome</keyword>
<proteinExistence type="predicted"/>
<gene>
    <name evidence="3" type="ORF">GCM10010104_25240</name>
</gene>
<dbReference type="PANTHER" id="PTHR30160:SF1">
    <property type="entry name" value="LIPOPOLYSACCHARIDE 1,2-N-ACETYLGLUCOSAMINETRANSFERASE-RELATED"/>
    <property type="match status" value="1"/>
</dbReference>
<organism evidence="3 4">
    <name type="scientific">Streptomyces indiaensis</name>
    <dbReference type="NCBI Taxonomy" id="284033"/>
    <lineage>
        <taxon>Bacteria</taxon>
        <taxon>Bacillati</taxon>
        <taxon>Actinomycetota</taxon>
        <taxon>Actinomycetes</taxon>
        <taxon>Kitasatosporales</taxon>
        <taxon>Streptomycetaceae</taxon>
        <taxon>Streptomyces</taxon>
    </lineage>
</organism>
<evidence type="ECO:0000313" key="4">
    <source>
        <dbReference type="Proteomes" id="UP001501474"/>
    </source>
</evidence>
<dbReference type="Pfam" id="PF01075">
    <property type="entry name" value="Glyco_transf_9"/>
    <property type="match status" value="1"/>
</dbReference>
<keyword evidence="1" id="KW-0328">Glycosyltransferase</keyword>
<dbReference type="Proteomes" id="UP001501474">
    <property type="component" value="Unassembled WGS sequence"/>
</dbReference>
<protein>
    <recommendedName>
        <fullName evidence="5">Glycosyltransferase family 9 (Heptosyltransferase)</fullName>
    </recommendedName>
</protein>
<comment type="caution">
    <text evidence="3">The sequence shown here is derived from an EMBL/GenBank/DDBJ whole genome shotgun (WGS) entry which is preliminary data.</text>
</comment>
<evidence type="ECO:0000313" key="3">
    <source>
        <dbReference type="EMBL" id="GAA2230642.1"/>
    </source>
</evidence>
<reference evidence="3 4" key="1">
    <citation type="journal article" date="2019" name="Int. J. Syst. Evol. Microbiol.">
        <title>The Global Catalogue of Microorganisms (GCM) 10K type strain sequencing project: providing services to taxonomists for standard genome sequencing and annotation.</title>
        <authorList>
            <consortium name="The Broad Institute Genomics Platform"/>
            <consortium name="The Broad Institute Genome Sequencing Center for Infectious Disease"/>
            <person name="Wu L."/>
            <person name="Ma J."/>
        </authorList>
    </citation>
    <scope>NUCLEOTIDE SEQUENCE [LARGE SCALE GENOMIC DNA]</scope>
    <source>
        <strain evidence="3 4">JCM 3053</strain>
    </source>
</reference>
<evidence type="ECO:0008006" key="5">
    <source>
        <dbReference type="Google" id="ProtNLM"/>
    </source>
</evidence>
<accession>A0ABN3DGM4</accession>
<dbReference type="InterPro" id="IPR002201">
    <property type="entry name" value="Glyco_trans_9"/>
</dbReference>
<evidence type="ECO:0000256" key="2">
    <source>
        <dbReference type="ARBA" id="ARBA00022679"/>
    </source>
</evidence>
<sequence>MVCGDTGLAHLAVAHGTPSVALFGPVSPRHWGPPRAERHIALYKPGPPGDPHGDVPDPLLLRIGTDEVVTACLSLLRPTPTSTWPSSRS</sequence>
<name>A0ABN3DGM4_9ACTN</name>
<dbReference type="SUPFAM" id="SSF53756">
    <property type="entry name" value="UDP-Glycosyltransferase/glycogen phosphorylase"/>
    <property type="match status" value="1"/>
</dbReference>
<dbReference type="Gene3D" id="3.40.50.2000">
    <property type="entry name" value="Glycogen Phosphorylase B"/>
    <property type="match status" value="1"/>
</dbReference>
<evidence type="ECO:0000256" key="1">
    <source>
        <dbReference type="ARBA" id="ARBA00022676"/>
    </source>
</evidence>
<dbReference type="EMBL" id="BAAART010000055">
    <property type="protein sequence ID" value="GAA2230642.1"/>
    <property type="molecule type" value="Genomic_DNA"/>
</dbReference>
<dbReference type="PANTHER" id="PTHR30160">
    <property type="entry name" value="TETRAACYLDISACCHARIDE 4'-KINASE-RELATED"/>
    <property type="match status" value="1"/>
</dbReference>
<keyword evidence="2" id="KW-0808">Transferase</keyword>
<dbReference type="InterPro" id="IPR051199">
    <property type="entry name" value="LPS_LOS_Heptosyltrfase"/>
</dbReference>